<protein>
    <submittedName>
        <fullName evidence="2">Uncharacterized protein</fullName>
    </submittedName>
</protein>
<reference evidence="3" key="1">
    <citation type="journal article" date="2017" name="Nature">
        <title>The sunflower genome provides insights into oil metabolism, flowering and Asterid evolution.</title>
        <authorList>
            <person name="Badouin H."/>
            <person name="Gouzy J."/>
            <person name="Grassa C.J."/>
            <person name="Murat F."/>
            <person name="Staton S.E."/>
            <person name="Cottret L."/>
            <person name="Lelandais-Briere C."/>
            <person name="Owens G.L."/>
            <person name="Carrere S."/>
            <person name="Mayjonade B."/>
            <person name="Legrand L."/>
            <person name="Gill N."/>
            <person name="Kane N.C."/>
            <person name="Bowers J.E."/>
            <person name="Hubner S."/>
            <person name="Bellec A."/>
            <person name="Berard A."/>
            <person name="Berges H."/>
            <person name="Blanchet N."/>
            <person name="Boniface M.C."/>
            <person name="Brunel D."/>
            <person name="Catrice O."/>
            <person name="Chaidir N."/>
            <person name="Claudel C."/>
            <person name="Donnadieu C."/>
            <person name="Faraut T."/>
            <person name="Fievet G."/>
            <person name="Helmstetter N."/>
            <person name="King M."/>
            <person name="Knapp S.J."/>
            <person name="Lai Z."/>
            <person name="Le Paslier M.C."/>
            <person name="Lippi Y."/>
            <person name="Lorenzon L."/>
            <person name="Mandel J.R."/>
            <person name="Marage G."/>
            <person name="Marchand G."/>
            <person name="Marquand E."/>
            <person name="Bret-Mestries E."/>
            <person name="Morien E."/>
            <person name="Nambeesan S."/>
            <person name="Nguyen T."/>
            <person name="Pegot-Espagnet P."/>
            <person name="Pouilly N."/>
            <person name="Raftis F."/>
            <person name="Sallet E."/>
            <person name="Schiex T."/>
            <person name="Thomas J."/>
            <person name="Vandecasteele C."/>
            <person name="Vares D."/>
            <person name="Vear F."/>
            <person name="Vautrin S."/>
            <person name="Crespi M."/>
            <person name="Mangin B."/>
            <person name="Burke J.M."/>
            <person name="Salse J."/>
            <person name="Munos S."/>
            <person name="Vincourt P."/>
            <person name="Rieseberg L.H."/>
            <person name="Langlade N.B."/>
        </authorList>
    </citation>
    <scope>NUCLEOTIDE SEQUENCE [LARGE SCALE GENOMIC DNA]</scope>
    <source>
        <strain evidence="3">cv. SF193</strain>
    </source>
</reference>
<feature type="signal peptide" evidence="1">
    <location>
        <begin position="1"/>
        <end position="28"/>
    </location>
</feature>
<organism evidence="2 3">
    <name type="scientific">Helianthus annuus</name>
    <name type="common">Common sunflower</name>
    <dbReference type="NCBI Taxonomy" id="4232"/>
    <lineage>
        <taxon>Eukaryota</taxon>
        <taxon>Viridiplantae</taxon>
        <taxon>Streptophyta</taxon>
        <taxon>Embryophyta</taxon>
        <taxon>Tracheophyta</taxon>
        <taxon>Spermatophyta</taxon>
        <taxon>Magnoliopsida</taxon>
        <taxon>eudicotyledons</taxon>
        <taxon>Gunneridae</taxon>
        <taxon>Pentapetalae</taxon>
        <taxon>asterids</taxon>
        <taxon>campanulids</taxon>
        <taxon>Asterales</taxon>
        <taxon>Asteraceae</taxon>
        <taxon>Asteroideae</taxon>
        <taxon>Heliantheae alliance</taxon>
        <taxon>Heliantheae</taxon>
        <taxon>Helianthus</taxon>
    </lineage>
</organism>
<accession>A0A251SFU9</accession>
<name>A0A251SFU9_HELAN</name>
<sequence length="51" mass="5765">MVIICINTHFFKSVVFFCLVSVELVVEAVNLESASQPFEVVYHSRASTPEF</sequence>
<evidence type="ECO:0000313" key="2">
    <source>
        <dbReference type="EMBL" id="OTF97431.1"/>
    </source>
</evidence>
<keyword evidence="1" id="KW-0732">Signal</keyword>
<dbReference type="EMBL" id="CM007903">
    <property type="protein sequence ID" value="OTF97431.1"/>
    <property type="molecule type" value="Genomic_DNA"/>
</dbReference>
<evidence type="ECO:0000313" key="3">
    <source>
        <dbReference type="Proteomes" id="UP000215914"/>
    </source>
</evidence>
<proteinExistence type="predicted"/>
<feature type="chain" id="PRO_5012197082" evidence="1">
    <location>
        <begin position="29"/>
        <end position="51"/>
    </location>
</feature>
<evidence type="ECO:0000256" key="1">
    <source>
        <dbReference type="SAM" id="SignalP"/>
    </source>
</evidence>
<keyword evidence="3" id="KW-1185">Reference proteome</keyword>
<gene>
    <name evidence="2" type="ORF">HannXRQ_Chr14g0434501</name>
</gene>
<dbReference type="Proteomes" id="UP000215914">
    <property type="component" value="Chromosome 14"/>
</dbReference>
<dbReference type="AlphaFoldDB" id="A0A251SFU9"/>
<dbReference type="InParanoid" id="A0A251SFU9"/>